<dbReference type="EMBL" id="JACIDJ010000002">
    <property type="protein sequence ID" value="MBB3897928.1"/>
    <property type="molecule type" value="Genomic_DNA"/>
</dbReference>
<protein>
    <submittedName>
        <fullName evidence="1">Uncharacterized protein</fullName>
    </submittedName>
</protein>
<comment type="caution">
    <text evidence="1">The sequence shown here is derived from an EMBL/GenBank/DDBJ whole genome shotgun (WGS) entry which is preliminary data.</text>
</comment>
<evidence type="ECO:0000313" key="1">
    <source>
        <dbReference type="EMBL" id="MBB3897928.1"/>
    </source>
</evidence>
<evidence type="ECO:0000313" key="2">
    <source>
        <dbReference type="Proteomes" id="UP000553193"/>
    </source>
</evidence>
<keyword evidence="2" id="KW-1185">Reference proteome</keyword>
<dbReference type="AlphaFoldDB" id="A0A840A798"/>
<proteinExistence type="predicted"/>
<gene>
    <name evidence="1" type="ORF">GGQ83_001365</name>
</gene>
<dbReference type="Proteomes" id="UP000553193">
    <property type="component" value="Unassembled WGS sequence"/>
</dbReference>
<dbReference type="RefSeq" id="WP_184383041.1">
    <property type="nucleotide sequence ID" value="NZ_JACIDJ010000002.1"/>
</dbReference>
<reference evidence="1 2" key="1">
    <citation type="submission" date="2020-08" db="EMBL/GenBank/DDBJ databases">
        <title>Genomic Encyclopedia of Type Strains, Phase IV (KMG-IV): sequencing the most valuable type-strain genomes for metagenomic binning, comparative biology and taxonomic classification.</title>
        <authorList>
            <person name="Goeker M."/>
        </authorList>
    </citation>
    <scope>NUCLEOTIDE SEQUENCE [LARGE SCALE GENOMIC DNA]</scope>
    <source>
        <strain evidence="1 2">DSM 19979</strain>
    </source>
</reference>
<organism evidence="1 2">
    <name type="scientific">Roseococcus suduntuyensis</name>
    <dbReference type="NCBI Taxonomy" id="455361"/>
    <lineage>
        <taxon>Bacteria</taxon>
        <taxon>Pseudomonadati</taxon>
        <taxon>Pseudomonadota</taxon>
        <taxon>Alphaproteobacteria</taxon>
        <taxon>Acetobacterales</taxon>
        <taxon>Roseomonadaceae</taxon>
        <taxon>Roseococcus</taxon>
    </lineage>
</organism>
<sequence length="157" mass="16787">MSHIPPCPDGHADTDSPVHALDIPALLVVGAMRAWVAPLVKPGHEHPNWREILRLAGVPGEGAQGFNRLMEVVAGHARRLIEVRCCHCPALGEDEVHMLSLVGALQQGDAFVPVRILTDWLPPGQVTPALASAQRFAAILAAQGLRLPGPARQALMH</sequence>
<accession>A0A840A798</accession>
<name>A0A840A798_9PROT</name>